<reference evidence="7" key="2">
    <citation type="submission" date="2022-06" db="UniProtKB">
        <authorList>
            <consortium name="EnsemblMetazoa"/>
        </authorList>
    </citation>
    <scope>IDENTIFICATION</scope>
    <source>
        <strain evidence="7">p50T (Dazao)</strain>
    </source>
</reference>
<dbReference type="EnsemblMetazoa" id="XM_004928891.2">
    <property type="protein sequence ID" value="XP_004928948.1"/>
    <property type="gene ID" value="LOC101745483"/>
</dbReference>
<evidence type="ECO:0000256" key="1">
    <source>
        <dbReference type="ARBA" id="ARBA00004613"/>
    </source>
</evidence>
<dbReference type="SUPFAM" id="SSF81296">
    <property type="entry name" value="E set domains"/>
    <property type="match status" value="1"/>
</dbReference>
<keyword evidence="4" id="KW-0325">Glycoprotein</keyword>
<keyword evidence="8" id="KW-1185">Reference proteome</keyword>
<dbReference type="Gene3D" id="2.60.40.770">
    <property type="match status" value="1"/>
</dbReference>
<evidence type="ECO:0000256" key="2">
    <source>
        <dbReference type="ARBA" id="ARBA00006370"/>
    </source>
</evidence>
<protein>
    <recommendedName>
        <fullName evidence="6">MD-2-related lipid-recognition domain-containing protein</fullName>
    </recommendedName>
</protein>
<dbReference type="Proteomes" id="UP000005204">
    <property type="component" value="Unassembled WGS sequence"/>
</dbReference>
<name>A0A8R1WLB5_BOMMO</name>
<dbReference type="InterPro" id="IPR003172">
    <property type="entry name" value="ML_dom"/>
</dbReference>
<dbReference type="RefSeq" id="XP_004928948.1">
    <property type="nucleotide sequence ID" value="XM_004928891.3"/>
</dbReference>
<comment type="subcellular location">
    <subcellularLocation>
        <location evidence="1">Secreted</location>
    </subcellularLocation>
</comment>
<dbReference type="Pfam" id="PF02221">
    <property type="entry name" value="E1_DerP2_DerF2"/>
    <property type="match status" value="1"/>
</dbReference>
<feature type="chain" id="PRO_5035789414" description="MD-2-related lipid-recognition domain-containing protein" evidence="5">
    <location>
        <begin position="18"/>
        <end position="190"/>
    </location>
</feature>
<evidence type="ECO:0000256" key="3">
    <source>
        <dbReference type="ARBA" id="ARBA00022525"/>
    </source>
</evidence>
<feature type="signal peptide" evidence="5">
    <location>
        <begin position="1"/>
        <end position="17"/>
    </location>
</feature>
<keyword evidence="3" id="KW-0964">Secreted</keyword>
<organism evidence="7 8">
    <name type="scientific">Bombyx mori</name>
    <name type="common">Silk moth</name>
    <dbReference type="NCBI Taxonomy" id="7091"/>
    <lineage>
        <taxon>Eukaryota</taxon>
        <taxon>Metazoa</taxon>
        <taxon>Ecdysozoa</taxon>
        <taxon>Arthropoda</taxon>
        <taxon>Hexapoda</taxon>
        <taxon>Insecta</taxon>
        <taxon>Pterygota</taxon>
        <taxon>Neoptera</taxon>
        <taxon>Endopterygota</taxon>
        <taxon>Lepidoptera</taxon>
        <taxon>Glossata</taxon>
        <taxon>Ditrysia</taxon>
        <taxon>Bombycoidea</taxon>
        <taxon>Bombycidae</taxon>
        <taxon>Bombycinae</taxon>
        <taxon>Bombyx</taxon>
    </lineage>
</organism>
<dbReference type="FunFam" id="2.60.40.770:FF:000001">
    <property type="entry name" value="NPC intracellular cholesterol transporter 2"/>
    <property type="match status" value="1"/>
</dbReference>
<keyword evidence="5" id="KW-0732">Signal</keyword>
<dbReference type="GeneID" id="101745483"/>
<dbReference type="KEGG" id="bmor:101745483"/>
<proteinExistence type="inferred from homology"/>
<dbReference type="InterPro" id="IPR014756">
    <property type="entry name" value="Ig_E-set"/>
</dbReference>
<evidence type="ECO:0000256" key="4">
    <source>
        <dbReference type="ARBA" id="ARBA00023180"/>
    </source>
</evidence>
<evidence type="ECO:0000313" key="7">
    <source>
        <dbReference type="EnsemblMetazoa" id="XP_004928948.1"/>
    </source>
</evidence>
<sequence length="190" mass="21030">MSLLFLLFGVCVTLVSGQTTGVSQCIRNEGDLPINTYIHGCSEPPCSLPQLQDCVIDIVFQAPRVLRNMKTLVTAYMNLGVINLPIPYDLGEHAITCNFLTNTYCPLLAGEVATYTLRMFIEPFFPQGTAVTVEFRVVDERNVPVLCLRVPITIAPPLTGPTKTHHLRIEHVYNATKLDDASVQHADIFV</sequence>
<accession>A0A8R1WLB5</accession>
<dbReference type="OrthoDB" id="6489092at2759"/>
<comment type="similarity">
    <text evidence="2">Belongs to the NPC2 family.</text>
</comment>
<evidence type="ECO:0000313" key="8">
    <source>
        <dbReference type="Proteomes" id="UP000005204"/>
    </source>
</evidence>
<evidence type="ECO:0000259" key="6">
    <source>
        <dbReference type="Pfam" id="PF02221"/>
    </source>
</evidence>
<dbReference type="AlphaFoldDB" id="A0A8R1WLB5"/>
<reference evidence="8" key="1">
    <citation type="journal article" date="2008" name="Insect Biochem. Mol. Biol.">
        <title>The genome of a lepidopteran model insect, the silkworm Bombyx mori.</title>
        <authorList>
            <consortium name="International Silkworm Genome Consortium"/>
        </authorList>
    </citation>
    <scope>NUCLEOTIDE SEQUENCE [LARGE SCALE GENOMIC DNA]</scope>
    <source>
        <strain evidence="8">p50T</strain>
    </source>
</reference>
<evidence type="ECO:0000256" key="5">
    <source>
        <dbReference type="SAM" id="SignalP"/>
    </source>
</evidence>
<feature type="domain" description="MD-2-related lipid-recognition" evidence="6">
    <location>
        <begin position="22"/>
        <end position="154"/>
    </location>
</feature>
<dbReference type="GO" id="GO:0005576">
    <property type="term" value="C:extracellular region"/>
    <property type="evidence" value="ECO:0007669"/>
    <property type="project" value="UniProtKB-SubCell"/>
</dbReference>